<gene>
    <name evidence="3" type="ORF">BCL90_3478</name>
    <name evidence="4" type="ORF">E3V97_18870</name>
</gene>
<keyword evidence="6" id="KW-1185">Reference proteome</keyword>
<protein>
    <recommendedName>
        <fullName evidence="2">Nephrocystin 3-like N-terminal domain-containing protein</fullName>
    </recommendedName>
</protein>
<evidence type="ECO:0000256" key="1">
    <source>
        <dbReference type="ARBA" id="ARBA00022737"/>
    </source>
</evidence>
<evidence type="ECO:0000313" key="3">
    <source>
        <dbReference type="EMBL" id="RLJ75129.1"/>
    </source>
</evidence>
<sequence>MSIQKTPGEVAAIASYFFQYGIFATEIYNHLLQNDLQWIEFASNGAGKLDDVLLGTDTKVIAYQIKEIGSSNFSYTQFTQSDTDSIFQGVFKGWQSIKTKYLGKEIDARFVTTQQVSEGDSITAFDGRPKPSFAKFIANFWQPIQKGAYNENSIPKVWQPVFDELVAFANTTDKELIEFIKDFKFVFNYKADQFLYDTYTQTRRKAHIERIEMRIPQVIAQKGNVKFDRSQFLVEFGLKDQFETRFQHAFFVDDRHYLPLTSTFDQLNSVVQNKNNGYLALVGNAGSGKSTLLTKWLSNSPYKVLKYYAYTNLDMSYDFGYRGEAKYFLHDLLVQIREGGLNLQDRLPEKELSDLQKHLAEELKKLSYRGEKVFIIVDGLDHIEREQHVGDSLISVLPAPSAIPDNIYFILGSRTVNQLSDLTYEIREDLKNTNSTITIDPLSKEQLKEMTDSYKLILSVGQVESLYHNTKGHPLFLRYTIEELNQRNAEAYDEIIGSKDFSGDIYREYSKFWEKYKVNDQFVHILGIIARFRFPYFDLELLGHFKINGADADRVNKTAEYYFYKSENIWQFFHNSFKEFLIEESARNRFSGKFDKRTDQKFHLEIANAIKDIDDQYRFNIIYHWYKAEQYTTISDLSTQSFFRQQWFLYRNSSIIREDIRLALLAGEQKKNYRTVAACFFALLELEQRTANLSFGNYYDIFLSAGLLDTACSFVFDSAKLLVPHTAALDFSNLLFDKGYKDLSLELFNRATPIYLFEASAKLSSRRHDQRTYTEVNEVELLETWANVASIFLPLDEIIEKCRGIVIGAEGEQEPEEPLLPRLILSLKDHFIIRKEFDKLKALADHAKVDLDKFYQFDFYFDVIYKRQTTEVLRKQALDFFENWQNDGDDWHTRAYALIYTFEKDDASKRKEAFNLMVTPTELKKKNSYVRAGGFANYIFNYARLFYIITKDFTVEPEIFLPPSDKPTERAFDLAFAEMARANAWFFHGYAEASTGFFGSVDKLFSIFHHRFNEPLYDHEINAAKGKFVEQILAVSLEISDEVSASLLKKLTNEWNVNGSYWSNEAIQGIIEWSIDHHVDVKWCKDTLLGIEKGIYSNGYLTQRISEGVQQARLWSKLKETPRVESTIDKLMSICLGMSGEDDQQVGQMVNWIEKYQPTPIPDIQYYLDRLASMKDKVNSSNHTPAIAILELSFYHGNGYKIFEHLLFKELVNLLDGFEYLLIYLLNKGWVPKNVLVRLFTRIIVAFDDAHSIRRLFIRAFFRTKPDIGEVEELIKELHIFSLVEIRNSYLLEIYEQMIQQGSAPARVGLSDKPKVKDEDRSSSEHLRLKDSTYLSHADVLNKVTSLDDLLALKGEEERNGYFNWTEAFIKVIPTADTAEIKVFLNEFNIDIDTKHITKIAGVLSENGKTEIAKELLKRTIEESRYCQWGDEYYAKGKILAYTLLEKLTPCGRVPSDALKDFVEALPNMGTRVRESVIADLDKVFTLFDKTVDLNLIYEELNLYRDQLLSNEEVVQGVEVQGHESDDALFIDFLTFLVTTPSQFTEIIYPVLIAEYNQLDRIIPELLKRLYDGGFTLKFLKLLHGVANKTDRYVERFKNELEALVNSSRFDLMLLASDLLNLGGYAAQRTQQISELPLSYTLELPPERGIVDASKNAIGNISDDGYLKETNDPLVYTKIIDIEISMLARVTGFAKYNIAYRIRVLGDDQQFPIWCSNLTEQELRGLYESMLDLKVPYNRPQVQKVYVGLAKVLMELLELGYLDFDTAEDFLPHFDPATYLVEVVSQPRSIASILKKSGSAPSVDRKWAHEFDDAYISKVLTAYDGERFILAERTLMQGMGHGKAIEIREAFIEVKATVDEDEAAIFRSRTRALIRDYIDHEQAGIIIYNSARTTQPKENWLAVNPLLAMDMGLNFNEREGNFRWDNEAGEAVIESVFWQLGDSGNKGGHHDSESGNGWQVLITREGLEAVIRKLGSRPLFHYKRIQRHLEFHQRRYNTYINEEDMKFLTEEFNLSDYT</sequence>
<comment type="caution">
    <text evidence="3">The sequence shown here is derived from an EMBL/GenBank/DDBJ whole genome shotgun (WGS) entry which is preliminary data.</text>
</comment>
<proteinExistence type="predicted"/>
<reference evidence="4 6" key="2">
    <citation type="submission" date="2019-03" db="EMBL/GenBank/DDBJ databases">
        <authorList>
            <person name="He R.-H."/>
        </authorList>
    </citation>
    <scope>NUCLEOTIDE SEQUENCE [LARGE SCALE GENOMIC DNA]</scope>
    <source>
        <strain evidence="4 6">DSM 19624</strain>
    </source>
</reference>
<evidence type="ECO:0000313" key="4">
    <source>
        <dbReference type="EMBL" id="TFB30233.1"/>
    </source>
</evidence>
<dbReference type="Gene3D" id="3.40.50.300">
    <property type="entry name" value="P-loop containing nucleotide triphosphate hydrolases"/>
    <property type="match status" value="1"/>
</dbReference>
<keyword evidence="1" id="KW-0677">Repeat</keyword>
<dbReference type="Proteomes" id="UP000273898">
    <property type="component" value="Unassembled WGS sequence"/>
</dbReference>
<organism evidence="3 5">
    <name type="scientific">Pedobacter alluvionis</name>
    <dbReference type="NCBI Taxonomy" id="475253"/>
    <lineage>
        <taxon>Bacteria</taxon>
        <taxon>Pseudomonadati</taxon>
        <taxon>Bacteroidota</taxon>
        <taxon>Sphingobacteriia</taxon>
        <taxon>Sphingobacteriales</taxon>
        <taxon>Sphingobacteriaceae</taxon>
        <taxon>Pedobacter</taxon>
    </lineage>
</organism>
<dbReference type="SUPFAM" id="SSF52540">
    <property type="entry name" value="P-loop containing nucleoside triphosphate hydrolases"/>
    <property type="match status" value="1"/>
</dbReference>
<dbReference type="EMBL" id="RCCK01000012">
    <property type="protein sequence ID" value="RLJ75129.1"/>
    <property type="molecule type" value="Genomic_DNA"/>
</dbReference>
<dbReference type="EMBL" id="SOPX01000003">
    <property type="protein sequence ID" value="TFB30233.1"/>
    <property type="molecule type" value="Genomic_DNA"/>
</dbReference>
<dbReference type="InterPro" id="IPR027417">
    <property type="entry name" value="P-loop_NTPase"/>
</dbReference>
<dbReference type="PANTHER" id="PTHR19860:SF40">
    <property type="entry name" value="WD40 REPEAT-CONTAINING PROTEIN"/>
    <property type="match status" value="1"/>
</dbReference>
<dbReference type="PANTHER" id="PTHR19860">
    <property type="entry name" value="DDB1- AND CUL4-ASSOCIATED FACTOR 12-RELATED"/>
    <property type="match status" value="1"/>
</dbReference>
<evidence type="ECO:0000259" key="2">
    <source>
        <dbReference type="Pfam" id="PF24883"/>
    </source>
</evidence>
<dbReference type="RefSeq" id="WP_121285097.1">
    <property type="nucleotide sequence ID" value="NZ_RCCK01000012.1"/>
</dbReference>
<dbReference type="Proteomes" id="UP000297429">
    <property type="component" value="Unassembled WGS sequence"/>
</dbReference>
<dbReference type="OrthoDB" id="898678at2"/>
<dbReference type="InterPro" id="IPR056884">
    <property type="entry name" value="NPHP3-like_N"/>
</dbReference>
<dbReference type="Pfam" id="PF24883">
    <property type="entry name" value="NPHP3_N"/>
    <property type="match status" value="1"/>
</dbReference>
<reference evidence="3 5" key="1">
    <citation type="submission" date="2018-10" db="EMBL/GenBank/DDBJ databases">
        <title>Genomic Encyclopedia of Archaeal and Bacterial Type Strains, Phase II (KMG-II): from individual species to whole genera.</title>
        <authorList>
            <person name="Goeker M."/>
        </authorList>
    </citation>
    <scope>NUCLEOTIDE SEQUENCE [LARGE SCALE GENOMIC DNA]</scope>
    <source>
        <strain evidence="3 5">DSM 19624</strain>
    </source>
</reference>
<evidence type="ECO:0000313" key="5">
    <source>
        <dbReference type="Proteomes" id="UP000273898"/>
    </source>
</evidence>
<accession>A0A497Y092</accession>
<feature type="domain" description="Nephrocystin 3-like N-terminal" evidence="2">
    <location>
        <begin position="268"/>
        <end position="398"/>
    </location>
</feature>
<name>A0A497Y092_9SPHI</name>
<evidence type="ECO:0000313" key="6">
    <source>
        <dbReference type="Proteomes" id="UP000297429"/>
    </source>
</evidence>
<dbReference type="InterPro" id="IPR051191">
    <property type="entry name" value="DCAF12"/>
</dbReference>